<dbReference type="EMBL" id="RFLY01000016">
    <property type="protein sequence ID" value="RMH89105.1"/>
    <property type="molecule type" value="Genomic_DNA"/>
</dbReference>
<dbReference type="OrthoDB" id="1550641at2"/>
<dbReference type="Proteomes" id="UP000275012">
    <property type="component" value="Unassembled WGS sequence"/>
</dbReference>
<evidence type="ECO:0000313" key="1">
    <source>
        <dbReference type="EMBL" id="RMH89105.1"/>
    </source>
</evidence>
<protein>
    <submittedName>
        <fullName evidence="1">Type I-F CRISPR-associated protein Csy2</fullName>
    </submittedName>
</protein>
<gene>
    <name evidence="1" type="primary">csy2</name>
    <name evidence="1" type="ORF">EBB59_10665</name>
</gene>
<evidence type="ECO:0000313" key="2">
    <source>
        <dbReference type="Proteomes" id="UP000275012"/>
    </source>
</evidence>
<organism evidence="1 2">
    <name type="scientific">Solilutibacter pythonis</name>
    <dbReference type="NCBI Taxonomy" id="2483112"/>
    <lineage>
        <taxon>Bacteria</taxon>
        <taxon>Pseudomonadati</taxon>
        <taxon>Pseudomonadota</taxon>
        <taxon>Gammaproteobacteria</taxon>
        <taxon>Lysobacterales</taxon>
        <taxon>Lysobacteraceae</taxon>
        <taxon>Solilutibacter</taxon>
    </lineage>
</organism>
<proteinExistence type="predicted"/>
<dbReference type="AlphaFoldDB" id="A0A3M2HL84"/>
<sequence length="328" mass="36767">MNDQCPGFSHLLIFPRRRVQNANAISSPLTHGFPSMTAFIGLMWALQRKARLAGVEDIRFRAIGVICHRHQELVTGRYDKAFRLTRNPIGKDGKIAAIVEEGRIHLDISLVLAVEAPMIGRDRDSDQALAARLGDSLETMRIAGGTQLSAGPRSQPYWAAMTGDAEGRNAVFRSTILRLLPGFALVSRDDLLSETLEAQRKHNPDATVLDAWLTCSRWNHRYDSSERKWVQDRSKGSGWIVPIPVGYTALTDLQPAGSVVNARDADTPFRFVESLYSLGQWIGPHRIEYPGQLLWYPDTQADTGVYRCRNDFINPQMPADELDWLEDA</sequence>
<dbReference type="Pfam" id="PF09614">
    <property type="entry name" value="Cas_Csy2"/>
    <property type="match status" value="1"/>
</dbReference>
<name>A0A3M2HL84_9GAMM</name>
<dbReference type="NCBIfam" id="TIGR02565">
    <property type="entry name" value="cas_Csy2"/>
    <property type="match status" value="1"/>
</dbReference>
<dbReference type="RefSeq" id="WP_122102189.1">
    <property type="nucleotide sequence ID" value="NZ_RFLY01000016.1"/>
</dbReference>
<keyword evidence="2" id="KW-1185">Reference proteome</keyword>
<accession>A0A3M2HL84</accession>
<dbReference type="InterPro" id="IPR013398">
    <property type="entry name" value="CRISPR-assoc_prot_Csy2"/>
</dbReference>
<comment type="caution">
    <text evidence="1">The sequence shown here is derived from an EMBL/GenBank/DDBJ whole genome shotgun (WGS) entry which is preliminary data.</text>
</comment>
<reference evidence="1 2" key="1">
    <citation type="submission" date="2018-10" db="EMBL/GenBank/DDBJ databases">
        <title>Proposal of Lysobacter pythonis sp. nov. isolated from royal pythons (Python regius).</title>
        <authorList>
            <person name="Hans-Juergen B."/>
            <person name="Huptas C."/>
            <person name="Sandra B."/>
            <person name="Igor L."/>
            <person name="Joachim S."/>
            <person name="Siegfried S."/>
            <person name="Mareike W."/>
            <person name="Peter K."/>
        </authorList>
    </citation>
    <scope>NUCLEOTIDE SEQUENCE [LARGE SCALE GENOMIC DNA]</scope>
    <source>
        <strain evidence="1 2">4284/11</strain>
    </source>
</reference>
<dbReference type="CDD" id="cd09736">
    <property type="entry name" value="Csy2_I-F"/>
    <property type="match status" value="1"/>
</dbReference>